<evidence type="ECO:0000313" key="8">
    <source>
        <dbReference type="EMBL" id="WXB05239.1"/>
    </source>
</evidence>
<accession>A0ABZ2L2U6</accession>
<sequence length="193" mass="22085">MALSDESLSAPLSVRAREVRRASVAEFEQIYRAEFRAVWAFLYRLGARNATIDDLTHDVFVTAYARFSTFDRTRPAKAWLRGIAWRLFADYRRLHYHRHEVDAERGEHVPVSEPSPDERIAARQAREMIDEALGALDDDKRAVFVMHEFDGLSVPEIAAAMEAPAPTTSSRLRLAREAFTAALERVRRRRGLS</sequence>
<name>A0ABZ2L2U6_9BACT</name>
<organism evidence="8 9">
    <name type="scientific">Pendulispora rubella</name>
    <dbReference type="NCBI Taxonomy" id="2741070"/>
    <lineage>
        <taxon>Bacteria</taxon>
        <taxon>Pseudomonadati</taxon>
        <taxon>Myxococcota</taxon>
        <taxon>Myxococcia</taxon>
        <taxon>Myxococcales</taxon>
        <taxon>Sorangiineae</taxon>
        <taxon>Pendulisporaceae</taxon>
        <taxon>Pendulispora</taxon>
    </lineage>
</organism>
<feature type="domain" description="RNA polymerase sigma-70 region 2" evidence="6">
    <location>
        <begin position="31"/>
        <end position="93"/>
    </location>
</feature>
<dbReference type="InterPro" id="IPR013324">
    <property type="entry name" value="RNA_pol_sigma_r3/r4-like"/>
</dbReference>
<evidence type="ECO:0000256" key="2">
    <source>
        <dbReference type="ARBA" id="ARBA00023015"/>
    </source>
</evidence>
<evidence type="ECO:0000313" key="9">
    <source>
        <dbReference type="Proteomes" id="UP001374803"/>
    </source>
</evidence>
<dbReference type="InterPro" id="IPR007627">
    <property type="entry name" value="RNA_pol_sigma70_r2"/>
</dbReference>
<dbReference type="Pfam" id="PF08281">
    <property type="entry name" value="Sigma70_r4_2"/>
    <property type="match status" value="1"/>
</dbReference>
<keyword evidence="9" id="KW-1185">Reference proteome</keyword>
<dbReference type="Pfam" id="PF04542">
    <property type="entry name" value="Sigma70_r2"/>
    <property type="match status" value="1"/>
</dbReference>
<dbReference type="Gene3D" id="1.10.10.10">
    <property type="entry name" value="Winged helix-like DNA-binding domain superfamily/Winged helix DNA-binding domain"/>
    <property type="match status" value="1"/>
</dbReference>
<dbReference type="EMBL" id="CP089983">
    <property type="protein sequence ID" value="WXB05239.1"/>
    <property type="molecule type" value="Genomic_DNA"/>
</dbReference>
<comment type="similarity">
    <text evidence="1">Belongs to the sigma-70 factor family. ECF subfamily.</text>
</comment>
<reference evidence="8" key="1">
    <citation type="submission" date="2021-12" db="EMBL/GenBank/DDBJ databases">
        <title>Discovery of the Pendulisporaceae a myxobacterial family with distinct sporulation behavior and unique specialized metabolism.</title>
        <authorList>
            <person name="Garcia R."/>
            <person name="Popoff A."/>
            <person name="Bader C.D."/>
            <person name="Loehr J."/>
            <person name="Walesch S."/>
            <person name="Walt C."/>
            <person name="Boldt J."/>
            <person name="Bunk B."/>
            <person name="Haeckl F.J.F.P.J."/>
            <person name="Gunesch A.P."/>
            <person name="Birkelbach J."/>
            <person name="Nuebel U."/>
            <person name="Pietschmann T."/>
            <person name="Bach T."/>
            <person name="Mueller R."/>
        </authorList>
    </citation>
    <scope>NUCLEOTIDE SEQUENCE</scope>
    <source>
        <strain evidence="8">MSr11367</strain>
    </source>
</reference>
<evidence type="ECO:0000256" key="5">
    <source>
        <dbReference type="ARBA" id="ARBA00023163"/>
    </source>
</evidence>
<keyword evidence="5" id="KW-0804">Transcription</keyword>
<feature type="domain" description="RNA polymerase sigma factor 70 region 4 type 2" evidence="7">
    <location>
        <begin position="126"/>
        <end position="178"/>
    </location>
</feature>
<evidence type="ECO:0000256" key="4">
    <source>
        <dbReference type="ARBA" id="ARBA00023125"/>
    </source>
</evidence>
<dbReference type="PANTHER" id="PTHR43133">
    <property type="entry name" value="RNA POLYMERASE ECF-TYPE SIGMA FACTO"/>
    <property type="match status" value="1"/>
</dbReference>
<proteinExistence type="inferred from homology"/>
<keyword evidence="3" id="KW-0731">Sigma factor</keyword>
<dbReference type="Proteomes" id="UP001374803">
    <property type="component" value="Chromosome"/>
</dbReference>
<evidence type="ECO:0000256" key="3">
    <source>
        <dbReference type="ARBA" id="ARBA00023082"/>
    </source>
</evidence>
<dbReference type="SUPFAM" id="SSF88946">
    <property type="entry name" value="Sigma2 domain of RNA polymerase sigma factors"/>
    <property type="match status" value="1"/>
</dbReference>
<dbReference type="InterPro" id="IPR014284">
    <property type="entry name" value="RNA_pol_sigma-70_dom"/>
</dbReference>
<gene>
    <name evidence="8" type="ORF">LVJ94_51130</name>
</gene>
<dbReference type="NCBIfam" id="TIGR02937">
    <property type="entry name" value="sigma70-ECF"/>
    <property type="match status" value="1"/>
</dbReference>
<dbReference type="InterPro" id="IPR013325">
    <property type="entry name" value="RNA_pol_sigma_r2"/>
</dbReference>
<dbReference type="RefSeq" id="WP_394834882.1">
    <property type="nucleotide sequence ID" value="NZ_CP089929.1"/>
</dbReference>
<evidence type="ECO:0000259" key="7">
    <source>
        <dbReference type="Pfam" id="PF08281"/>
    </source>
</evidence>
<dbReference type="InterPro" id="IPR036388">
    <property type="entry name" value="WH-like_DNA-bd_sf"/>
</dbReference>
<keyword evidence="4" id="KW-0238">DNA-binding</keyword>
<keyword evidence="2" id="KW-0805">Transcription regulation</keyword>
<dbReference type="InterPro" id="IPR039425">
    <property type="entry name" value="RNA_pol_sigma-70-like"/>
</dbReference>
<protein>
    <submittedName>
        <fullName evidence="8">RNA polymerase sigma factor</fullName>
    </submittedName>
</protein>
<evidence type="ECO:0000256" key="1">
    <source>
        <dbReference type="ARBA" id="ARBA00010641"/>
    </source>
</evidence>
<dbReference type="Gene3D" id="1.10.1740.10">
    <property type="match status" value="1"/>
</dbReference>
<dbReference type="PANTHER" id="PTHR43133:SF8">
    <property type="entry name" value="RNA POLYMERASE SIGMA FACTOR HI_1459-RELATED"/>
    <property type="match status" value="1"/>
</dbReference>
<dbReference type="SUPFAM" id="SSF88659">
    <property type="entry name" value="Sigma3 and sigma4 domains of RNA polymerase sigma factors"/>
    <property type="match status" value="1"/>
</dbReference>
<evidence type="ECO:0000259" key="6">
    <source>
        <dbReference type="Pfam" id="PF04542"/>
    </source>
</evidence>
<dbReference type="InterPro" id="IPR013249">
    <property type="entry name" value="RNA_pol_sigma70_r4_t2"/>
</dbReference>